<dbReference type="Proteomes" id="UP000504606">
    <property type="component" value="Unplaced"/>
</dbReference>
<evidence type="ECO:0000313" key="5">
    <source>
        <dbReference type="RefSeq" id="XP_026289306.2"/>
    </source>
</evidence>
<evidence type="ECO:0000256" key="1">
    <source>
        <dbReference type="ARBA" id="ARBA00010790"/>
    </source>
</evidence>
<dbReference type="KEGG" id="foc:113214218"/>
<dbReference type="PROSITE" id="PS00624">
    <property type="entry name" value="GMC_OXRED_2"/>
    <property type="match status" value="1"/>
</dbReference>
<evidence type="ECO:0000259" key="3">
    <source>
        <dbReference type="PROSITE" id="PS00624"/>
    </source>
</evidence>
<comment type="similarity">
    <text evidence="1">Belongs to the GMC oxidoreductase family.</text>
</comment>
<dbReference type="SUPFAM" id="SSF51905">
    <property type="entry name" value="FAD/NAD(P)-binding domain"/>
    <property type="match status" value="1"/>
</dbReference>
<dbReference type="Gene3D" id="3.30.560.10">
    <property type="entry name" value="Glucose Oxidase, domain 3"/>
    <property type="match status" value="1"/>
</dbReference>
<organism evidence="4 5">
    <name type="scientific">Frankliniella occidentalis</name>
    <name type="common">Western flower thrips</name>
    <name type="synonym">Euthrips occidentalis</name>
    <dbReference type="NCBI Taxonomy" id="133901"/>
    <lineage>
        <taxon>Eukaryota</taxon>
        <taxon>Metazoa</taxon>
        <taxon>Ecdysozoa</taxon>
        <taxon>Arthropoda</taxon>
        <taxon>Hexapoda</taxon>
        <taxon>Insecta</taxon>
        <taxon>Pterygota</taxon>
        <taxon>Neoptera</taxon>
        <taxon>Paraneoptera</taxon>
        <taxon>Thysanoptera</taxon>
        <taxon>Terebrantia</taxon>
        <taxon>Thripoidea</taxon>
        <taxon>Thripidae</taxon>
        <taxon>Frankliniella</taxon>
    </lineage>
</organism>
<dbReference type="GeneID" id="113214218"/>
<dbReference type="OrthoDB" id="269227at2759"/>
<dbReference type="InterPro" id="IPR012132">
    <property type="entry name" value="GMC_OxRdtase"/>
</dbReference>
<keyword evidence="2" id="KW-0285">Flavoprotein</keyword>
<proteinExistence type="inferred from homology"/>
<evidence type="ECO:0000256" key="2">
    <source>
        <dbReference type="PIRSR" id="PIRSR000137-2"/>
    </source>
</evidence>
<dbReference type="GO" id="GO:0016614">
    <property type="term" value="F:oxidoreductase activity, acting on CH-OH group of donors"/>
    <property type="evidence" value="ECO:0007669"/>
    <property type="project" value="InterPro"/>
</dbReference>
<reference evidence="5" key="1">
    <citation type="submission" date="2025-08" db="UniProtKB">
        <authorList>
            <consortium name="RefSeq"/>
        </authorList>
    </citation>
    <scope>IDENTIFICATION</scope>
    <source>
        <tissue evidence="5">Whole organism</tissue>
    </source>
</reference>
<name>A0A6J1TEM6_FRAOC</name>
<dbReference type="GO" id="GO:0050660">
    <property type="term" value="F:flavin adenine dinucleotide binding"/>
    <property type="evidence" value="ECO:0007669"/>
    <property type="project" value="InterPro"/>
</dbReference>
<evidence type="ECO:0000313" key="4">
    <source>
        <dbReference type="Proteomes" id="UP000504606"/>
    </source>
</evidence>
<dbReference type="AlphaFoldDB" id="A0A6J1TEM6"/>
<accession>A0A6J1TEM6</accession>
<dbReference type="Pfam" id="PF05199">
    <property type="entry name" value="GMC_oxred_C"/>
    <property type="match status" value="1"/>
</dbReference>
<dbReference type="Pfam" id="PF00732">
    <property type="entry name" value="GMC_oxred_N"/>
    <property type="match status" value="1"/>
</dbReference>
<dbReference type="PANTHER" id="PTHR11552:SF217">
    <property type="entry name" value="GLUCOSE DEHYDROGENASE [FAD, QUINONE]"/>
    <property type="match status" value="1"/>
</dbReference>
<dbReference type="InterPro" id="IPR000172">
    <property type="entry name" value="GMC_OxRdtase_N"/>
</dbReference>
<feature type="domain" description="Glucose-methanol-choline oxidoreductase N-terminal" evidence="3">
    <location>
        <begin position="355"/>
        <end position="369"/>
    </location>
</feature>
<keyword evidence="2" id="KW-0274">FAD</keyword>
<sequence length="716" mass="77013">MNQSLAFAGPTPAVLTTVPTVPLGADLLGPGRGLGPTPCTSSCECPYSDSTFLRGVCGPSLAIFLGIIEMVLRDSCDVAEPCRRARADAFARRGHQAFDYIVVGAGVAGSVVASRLSEDKGVSVLLLEAGPEEPLATLVPAFAVKSVGTYLDWGFATEGEKRACWSTGGRCPWPRGKMVAGTGGMQGMMYMRGHPVIYDTWERQGNPGWGYRDVLPYFKKAEGNREMHLVEPGFHSDKGPLAVQRFPHRPQLAEDLVRAGNELLGYESPPDLNGGNQTGFTIAQMMVYKGLRGSTARMYLRPSMGRPNLVVNTEALVSKVVIDAERGRATGVEFIDKNGVKQTVRAKREVVVCAGAVGSPQLLLLSGLGPTEELEAVGVTPVADLPVGRNLHNHVAATIHYVVDDLAGRSVADSESDDEDYYERDDDEVGPMSMAALHRFLQRRSGPLASTGLTQVTAFLASKYAENRVPDIQIFFDGFHAGCQSELQPALRCAPPNATHSRGDFYDVQVELDLDAAARSAARSTLRAHKSDVVVEGCPMTRRIAARPTATRTLSKGRLSLRSADPRDPPLIHGNYFAHERDLLVLVEGMKAAAKLAETKSLRKWGFKLDETPAKGCRHLPFASDQYWACVAQTHTGPEHHQAGSCRMGPAGDPAAVVDPELRVHGVPNLRVADASIMPIVPNSNTIAGIVMVAEKASDLIRSAWKRPSLLGVLTG</sequence>
<keyword evidence="4" id="KW-1185">Reference proteome</keyword>
<feature type="binding site" evidence="2">
    <location>
        <position position="317"/>
    </location>
    <ligand>
        <name>FAD</name>
        <dbReference type="ChEBI" id="CHEBI:57692"/>
    </ligand>
</feature>
<feature type="binding site" evidence="2">
    <location>
        <position position="182"/>
    </location>
    <ligand>
        <name>FAD</name>
        <dbReference type="ChEBI" id="CHEBI:57692"/>
    </ligand>
</feature>
<comment type="cofactor">
    <cofactor evidence="2">
        <name>FAD</name>
        <dbReference type="ChEBI" id="CHEBI:57692"/>
    </cofactor>
</comment>
<gene>
    <name evidence="5" type="primary">LOC113214218</name>
</gene>
<dbReference type="PANTHER" id="PTHR11552">
    <property type="entry name" value="GLUCOSE-METHANOL-CHOLINE GMC OXIDOREDUCTASE"/>
    <property type="match status" value="1"/>
</dbReference>
<dbReference type="InterPro" id="IPR007867">
    <property type="entry name" value="GMC_OxRtase_C"/>
</dbReference>
<dbReference type="SUPFAM" id="SSF54373">
    <property type="entry name" value="FAD-linked reductases, C-terminal domain"/>
    <property type="match status" value="1"/>
</dbReference>
<dbReference type="PIRSF" id="PIRSF000137">
    <property type="entry name" value="Alcohol_oxidase"/>
    <property type="match status" value="1"/>
</dbReference>
<protein>
    <submittedName>
        <fullName evidence="5">Glucose dehydrogenase [FAD, quinone]-like</fullName>
    </submittedName>
</protein>
<dbReference type="RefSeq" id="XP_026289306.2">
    <property type="nucleotide sequence ID" value="XM_026433521.2"/>
</dbReference>
<dbReference type="InterPro" id="IPR036188">
    <property type="entry name" value="FAD/NAD-bd_sf"/>
</dbReference>
<dbReference type="Gene3D" id="3.50.50.60">
    <property type="entry name" value="FAD/NAD(P)-binding domain"/>
    <property type="match status" value="1"/>
</dbReference>